<gene>
    <name evidence="2" type="ORF">KI387_021561</name>
</gene>
<dbReference type="Proteomes" id="UP000824469">
    <property type="component" value="Unassembled WGS sequence"/>
</dbReference>
<evidence type="ECO:0000256" key="1">
    <source>
        <dbReference type="SAM" id="MobiDB-lite"/>
    </source>
</evidence>
<proteinExistence type="predicted"/>
<feature type="compositionally biased region" description="Basic and acidic residues" evidence="1">
    <location>
        <begin position="30"/>
        <end position="39"/>
    </location>
</feature>
<sequence>AVHGTVGTSGHESAEKAARQSVQQSTGQLGRRDARDAKSRTGRKWKKSSSFFFTRFGTSETKVCEGCEPAEKPKDGPFRAVWRFFSGTAGTK</sequence>
<feature type="compositionally biased region" description="Polar residues" evidence="1">
    <location>
        <begin position="1"/>
        <end position="11"/>
    </location>
</feature>
<feature type="non-terminal residue" evidence="2">
    <location>
        <position position="92"/>
    </location>
</feature>
<feature type="region of interest" description="Disordered" evidence="1">
    <location>
        <begin position="1"/>
        <end position="46"/>
    </location>
</feature>
<name>A0AA38LG71_TAXCH</name>
<feature type="non-terminal residue" evidence="2">
    <location>
        <position position="1"/>
    </location>
</feature>
<protein>
    <submittedName>
        <fullName evidence="2">Uncharacterized protein</fullName>
    </submittedName>
</protein>
<dbReference type="EMBL" id="JAHRHJ020000004">
    <property type="protein sequence ID" value="KAH9319792.1"/>
    <property type="molecule type" value="Genomic_DNA"/>
</dbReference>
<evidence type="ECO:0000313" key="3">
    <source>
        <dbReference type="Proteomes" id="UP000824469"/>
    </source>
</evidence>
<accession>A0AA38LG71</accession>
<comment type="caution">
    <text evidence="2">The sequence shown here is derived from an EMBL/GenBank/DDBJ whole genome shotgun (WGS) entry which is preliminary data.</text>
</comment>
<organism evidence="2 3">
    <name type="scientific">Taxus chinensis</name>
    <name type="common">Chinese yew</name>
    <name type="synonym">Taxus wallichiana var. chinensis</name>
    <dbReference type="NCBI Taxonomy" id="29808"/>
    <lineage>
        <taxon>Eukaryota</taxon>
        <taxon>Viridiplantae</taxon>
        <taxon>Streptophyta</taxon>
        <taxon>Embryophyta</taxon>
        <taxon>Tracheophyta</taxon>
        <taxon>Spermatophyta</taxon>
        <taxon>Pinopsida</taxon>
        <taxon>Pinidae</taxon>
        <taxon>Conifers II</taxon>
        <taxon>Cupressales</taxon>
        <taxon>Taxaceae</taxon>
        <taxon>Taxus</taxon>
    </lineage>
</organism>
<keyword evidence="3" id="KW-1185">Reference proteome</keyword>
<evidence type="ECO:0000313" key="2">
    <source>
        <dbReference type="EMBL" id="KAH9319792.1"/>
    </source>
</evidence>
<reference evidence="2 3" key="1">
    <citation type="journal article" date="2021" name="Nat. Plants">
        <title>The Taxus genome provides insights into paclitaxel biosynthesis.</title>
        <authorList>
            <person name="Xiong X."/>
            <person name="Gou J."/>
            <person name="Liao Q."/>
            <person name="Li Y."/>
            <person name="Zhou Q."/>
            <person name="Bi G."/>
            <person name="Li C."/>
            <person name="Du R."/>
            <person name="Wang X."/>
            <person name="Sun T."/>
            <person name="Guo L."/>
            <person name="Liang H."/>
            <person name="Lu P."/>
            <person name="Wu Y."/>
            <person name="Zhang Z."/>
            <person name="Ro D.K."/>
            <person name="Shang Y."/>
            <person name="Huang S."/>
            <person name="Yan J."/>
        </authorList>
    </citation>
    <scope>NUCLEOTIDE SEQUENCE [LARGE SCALE GENOMIC DNA]</scope>
    <source>
        <strain evidence="2">Ta-2019</strain>
    </source>
</reference>
<dbReference type="AlphaFoldDB" id="A0AA38LG71"/>